<protein>
    <submittedName>
        <fullName evidence="1">Uncharacterized protein</fullName>
    </submittedName>
</protein>
<dbReference type="EMBL" id="AMCI01002994">
    <property type="protein sequence ID" value="EJX01331.1"/>
    <property type="molecule type" value="Genomic_DNA"/>
</dbReference>
<proteinExistence type="predicted"/>
<sequence>MFAALFGFRFSLFLEDSLRFTRVVVGELNRGIHLGRLQPLFAEPSGKMVPERGFALLEG</sequence>
<organism evidence="1">
    <name type="scientific">gut metagenome</name>
    <dbReference type="NCBI Taxonomy" id="749906"/>
    <lineage>
        <taxon>unclassified sequences</taxon>
        <taxon>metagenomes</taxon>
        <taxon>organismal metagenomes</taxon>
    </lineage>
</organism>
<gene>
    <name evidence="1" type="ORF">EVA_10565</name>
</gene>
<evidence type="ECO:0000313" key="1">
    <source>
        <dbReference type="EMBL" id="EJX01331.1"/>
    </source>
</evidence>
<comment type="caution">
    <text evidence="1">The sequence shown here is derived from an EMBL/GenBank/DDBJ whole genome shotgun (WGS) entry which is preliminary data.</text>
</comment>
<accession>J9CMK1</accession>
<name>J9CMK1_9ZZZZ</name>
<dbReference type="AlphaFoldDB" id="J9CMK1"/>
<reference evidence="1" key="1">
    <citation type="journal article" date="2012" name="PLoS ONE">
        <title>Gene sets for utilization of primary and secondary nutrition supplies in the distal gut of endangered iberian lynx.</title>
        <authorList>
            <person name="Alcaide M."/>
            <person name="Messina E."/>
            <person name="Richter M."/>
            <person name="Bargiela R."/>
            <person name="Peplies J."/>
            <person name="Huws S.A."/>
            <person name="Newbold C.J."/>
            <person name="Golyshin P.N."/>
            <person name="Simon M.A."/>
            <person name="Lopez G."/>
            <person name="Yakimov M.M."/>
            <person name="Ferrer M."/>
        </authorList>
    </citation>
    <scope>NUCLEOTIDE SEQUENCE</scope>
</reference>